<name>A0A1E7FJ13_9STRA</name>
<feature type="region of interest" description="Disordered" evidence="1">
    <location>
        <begin position="1"/>
        <end position="27"/>
    </location>
</feature>
<dbReference type="SFLD" id="SFLDS00003">
    <property type="entry name" value="Haloacid_Dehalogenase"/>
    <property type="match status" value="1"/>
</dbReference>
<accession>A0A1E7FJ13</accession>
<dbReference type="InterPro" id="IPR023214">
    <property type="entry name" value="HAD_sf"/>
</dbReference>
<dbReference type="GO" id="GO:0000287">
    <property type="term" value="F:magnesium ion binding"/>
    <property type="evidence" value="ECO:0007669"/>
    <property type="project" value="TreeGrafter"/>
</dbReference>
<dbReference type="InterPro" id="IPR006379">
    <property type="entry name" value="HAD-SF_hydro_IIB"/>
</dbReference>
<evidence type="ECO:0000313" key="3">
    <source>
        <dbReference type="Proteomes" id="UP000095751"/>
    </source>
</evidence>
<dbReference type="Gene3D" id="3.30.1240.10">
    <property type="match status" value="1"/>
</dbReference>
<dbReference type="Pfam" id="PF08282">
    <property type="entry name" value="Hydrolase_3"/>
    <property type="match status" value="1"/>
</dbReference>
<evidence type="ECO:0000313" key="2">
    <source>
        <dbReference type="EMBL" id="OEU18179.1"/>
    </source>
</evidence>
<dbReference type="AlphaFoldDB" id="A0A1E7FJ13"/>
<feature type="compositionally biased region" description="Polar residues" evidence="1">
    <location>
        <begin position="1"/>
        <end position="18"/>
    </location>
</feature>
<dbReference type="OrthoDB" id="27226at2759"/>
<dbReference type="Gene3D" id="3.40.50.1000">
    <property type="entry name" value="HAD superfamily/HAD-like"/>
    <property type="match status" value="1"/>
</dbReference>
<dbReference type="EMBL" id="KV784357">
    <property type="protein sequence ID" value="OEU18179.1"/>
    <property type="molecule type" value="Genomic_DNA"/>
</dbReference>
<dbReference type="PANTHER" id="PTHR10000">
    <property type="entry name" value="PHOSPHOSERINE PHOSPHATASE"/>
    <property type="match status" value="1"/>
</dbReference>
<keyword evidence="2" id="KW-0378">Hydrolase</keyword>
<dbReference type="KEGG" id="fcy:FRACYDRAFT_260787"/>
<dbReference type="Proteomes" id="UP000095751">
    <property type="component" value="Unassembled WGS sequence"/>
</dbReference>
<dbReference type="InterPro" id="IPR036412">
    <property type="entry name" value="HAD-like_sf"/>
</dbReference>
<dbReference type="InParanoid" id="A0A1E7FJ13"/>
<dbReference type="SFLD" id="SFLDG01140">
    <property type="entry name" value="C2.B:_Phosphomannomutase_and_P"/>
    <property type="match status" value="1"/>
</dbReference>
<reference evidence="2 3" key="1">
    <citation type="submission" date="2016-09" db="EMBL/GenBank/DDBJ databases">
        <title>Extensive genetic diversity and differential bi-allelic expression allows diatom success in the polar Southern Ocean.</title>
        <authorList>
            <consortium name="DOE Joint Genome Institute"/>
            <person name="Mock T."/>
            <person name="Otillar R.P."/>
            <person name="Strauss J."/>
            <person name="Dupont C."/>
            <person name="Frickenhaus S."/>
            <person name="Maumus F."/>
            <person name="Mcmullan M."/>
            <person name="Sanges R."/>
            <person name="Schmutz J."/>
            <person name="Toseland A."/>
            <person name="Valas R."/>
            <person name="Veluchamy A."/>
            <person name="Ward B.J."/>
            <person name="Allen A."/>
            <person name="Barry K."/>
            <person name="Falciatore A."/>
            <person name="Ferrante M."/>
            <person name="Fortunato A.E."/>
            <person name="Gloeckner G."/>
            <person name="Gruber A."/>
            <person name="Hipkin R."/>
            <person name="Janech M."/>
            <person name="Kroth P."/>
            <person name="Leese F."/>
            <person name="Lindquist E."/>
            <person name="Lyon B.R."/>
            <person name="Martin J."/>
            <person name="Mayer C."/>
            <person name="Parker M."/>
            <person name="Quesneville H."/>
            <person name="Raymond J."/>
            <person name="Uhlig C."/>
            <person name="Valentin K.U."/>
            <person name="Worden A.Z."/>
            <person name="Armbrust E.V."/>
            <person name="Bowler C."/>
            <person name="Green B."/>
            <person name="Moulton V."/>
            <person name="Van Oosterhout C."/>
            <person name="Grigoriev I."/>
        </authorList>
    </citation>
    <scope>NUCLEOTIDE SEQUENCE [LARGE SCALE GENOMIC DNA]</scope>
    <source>
        <strain evidence="2 3">CCMP1102</strain>
    </source>
</reference>
<dbReference type="SUPFAM" id="SSF56784">
    <property type="entry name" value="HAD-like"/>
    <property type="match status" value="1"/>
</dbReference>
<dbReference type="GO" id="GO:0005829">
    <property type="term" value="C:cytosol"/>
    <property type="evidence" value="ECO:0007669"/>
    <property type="project" value="TreeGrafter"/>
</dbReference>
<dbReference type="GO" id="GO:0016791">
    <property type="term" value="F:phosphatase activity"/>
    <property type="evidence" value="ECO:0007669"/>
    <property type="project" value="TreeGrafter"/>
</dbReference>
<dbReference type="PANTHER" id="PTHR10000:SF8">
    <property type="entry name" value="HAD SUPERFAMILY HYDROLASE-LIKE, TYPE 3"/>
    <property type="match status" value="1"/>
</dbReference>
<proteinExistence type="predicted"/>
<gene>
    <name evidence="2" type="ORF">FRACYDRAFT_260787</name>
</gene>
<evidence type="ECO:0000256" key="1">
    <source>
        <dbReference type="SAM" id="MobiDB-lite"/>
    </source>
</evidence>
<keyword evidence="3" id="KW-1185">Reference proteome</keyword>
<dbReference type="NCBIfam" id="TIGR01484">
    <property type="entry name" value="HAD-SF-IIB"/>
    <property type="match status" value="1"/>
</dbReference>
<organism evidence="2 3">
    <name type="scientific">Fragilariopsis cylindrus CCMP1102</name>
    <dbReference type="NCBI Taxonomy" id="635003"/>
    <lineage>
        <taxon>Eukaryota</taxon>
        <taxon>Sar</taxon>
        <taxon>Stramenopiles</taxon>
        <taxon>Ochrophyta</taxon>
        <taxon>Bacillariophyta</taxon>
        <taxon>Bacillariophyceae</taxon>
        <taxon>Bacillariophycidae</taxon>
        <taxon>Bacillariales</taxon>
        <taxon>Bacillariaceae</taxon>
        <taxon>Fragilariopsis</taxon>
    </lineage>
</organism>
<protein>
    <submittedName>
        <fullName evidence="2">Haloacid dehalogenase-like hydrolase</fullName>
    </submittedName>
</protein>
<sequence>MTMTNASEIKPIVSTQDQNNNNDDPCADDASSSFSMVALDLDGTLLNSSHKLADEQAEYLRNLHKKGIKICIATGRAAPSTYEIVKKLALPTSLPVVCSNGARGFLLAYNNDETDDADVDNKKCQKELFYTPLSRNAVTNTIQLAKKFGYFVQYYIDDGIYANPRTSSHRQMIKEYEYLTDSHIVTVDDEFEQFLGTQQDDQLPSKLLVRCEKDEFPACSQSFFDLLCPTKTDNDNDNDDDDDARLAHIVKAFNNDIDWFLEILHPDVNKGRGLNNMCKELKISLDDVVAMGDGTNDIEFLQMSGLGIAMNNAHESLQKVANYTSEWTNDEHGVMKTLEDLRLKGKLAC</sequence>